<feature type="compositionally biased region" description="Polar residues" evidence="1">
    <location>
        <begin position="133"/>
        <end position="142"/>
    </location>
</feature>
<gene>
    <name evidence="2" type="ORF">DILT_LOCUS15875</name>
</gene>
<proteinExistence type="predicted"/>
<feature type="region of interest" description="Disordered" evidence="1">
    <location>
        <begin position="133"/>
        <end position="158"/>
    </location>
</feature>
<reference evidence="2 3" key="1">
    <citation type="submission" date="2018-11" db="EMBL/GenBank/DDBJ databases">
        <authorList>
            <consortium name="Pathogen Informatics"/>
        </authorList>
    </citation>
    <scope>NUCLEOTIDE SEQUENCE [LARGE SCALE GENOMIC DNA]</scope>
</reference>
<dbReference type="AlphaFoldDB" id="A0A3P7QLX8"/>
<evidence type="ECO:0000313" key="2">
    <source>
        <dbReference type="EMBL" id="VDN31976.1"/>
    </source>
</evidence>
<dbReference type="PANTHER" id="PTHR47027">
    <property type="entry name" value="REVERSE TRANSCRIPTASE DOMAIN-CONTAINING PROTEIN"/>
    <property type="match status" value="1"/>
</dbReference>
<protein>
    <recommendedName>
        <fullName evidence="4">Reverse transcriptase domain-containing protein</fullName>
    </recommendedName>
</protein>
<evidence type="ECO:0008006" key="4">
    <source>
        <dbReference type="Google" id="ProtNLM"/>
    </source>
</evidence>
<sequence>MQAPTRVSTTTVHDLLFADNCVLNTTTKADMQRNMELLAAGCTIFGLTINMDTTVVMHQPTPGDDYNAPRINFNGAELKNVENFAYLGSTLSRNTRIYNEVTRRISKASQAFSWLQALCGIVTASSYPRNGRCTTPSSSQHSCTERRLGLSMSTKLRG</sequence>
<organism evidence="2 3">
    <name type="scientific">Dibothriocephalus latus</name>
    <name type="common">Fish tapeworm</name>
    <name type="synonym">Diphyllobothrium latum</name>
    <dbReference type="NCBI Taxonomy" id="60516"/>
    <lineage>
        <taxon>Eukaryota</taxon>
        <taxon>Metazoa</taxon>
        <taxon>Spiralia</taxon>
        <taxon>Lophotrochozoa</taxon>
        <taxon>Platyhelminthes</taxon>
        <taxon>Cestoda</taxon>
        <taxon>Eucestoda</taxon>
        <taxon>Diphyllobothriidea</taxon>
        <taxon>Diphyllobothriidae</taxon>
        <taxon>Dibothriocephalus</taxon>
    </lineage>
</organism>
<dbReference type="Proteomes" id="UP000281553">
    <property type="component" value="Unassembled WGS sequence"/>
</dbReference>
<keyword evidence="3" id="KW-1185">Reference proteome</keyword>
<accession>A0A3P7QLX8</accession>
<name>A0A3P7QLX8_DIBLA</name>
<dbReference type="PANTHER" id="PTHR47027:SF26">
    <property type="entry name" value="REVERSE TRANSCRIPTASE DOMAIN-CONTAINING PROTEIN"/>
    <property type="match status" value="1"/>
</dbReference>
<evidence type="ECO:0000313" key="3">
    <source>
        <dbReference type="Proteomes" id="UP000281553"/>
    </source>
</evidence>
<dbReference type="EMBL" id="UYRU01081577">
    <property type="protein sequence ID" value="VDN31976.1"/>
    <property type="molecule type" value="Genomic_DNA"/>
</dbReference>
<dbReference type="OrthoDB" id="425014at2759"/>
<evidence type="ECO:0000256" key="1">
    <source>
        <dbReference type="SAM" id="MobiDB-lite"/>
    </source>
</evidence>